<feature type="compositionally biased region" description="Polar residues" evidence="1">
    <location>
        <begin position="220"/>
        <end position="281"/>
    </location>
</feature>
<sequence length="357" mass="38647">VLDSLRSGNPDIAKDAKCHKVVFTPVTIVYYQKRQIDATGNSSENSTQGVQASSEIQLVSSNATELNQTEFNNILLTGYNQVNSSSELHLSNVETNVVIPDSTTTVQLTQTSIQTQFDEITTNQHVISTESQTPTELSKFSSLGVHSDSTSIPPVTDITHPTQSDQTTSTSHLIDTTPTISTTAFQSTESTTLQTPVSTPVSTSQHTPESTSQPSPQSTLMQTAVHSDSTSIPPVTDITHPTQSDQTTSTSHLIDTTPTISTTAFQSTESTTLQTPVSTPVSTSQHTPESTSQPSPQSTLMQTGSTMKYLLKFSLILNSHAYADQINVLDICTLTHLFPNTQSGKRWQAHLHTELVW</sequence>
<evidence type="ECO:0000313" key="3">
    <source>
        <dbReference type="Proteomes" id="UP000277204"/>
    </source>
</evidence>
<evidence type="ECO:0000313" key="2">
    <source>
        <dbReference type="EMBL" id="VDP54377.1"/>
    </source>
</evidence>
<feature type="compositionally biased region" description="Polar residues" evidence="1">
    <location>
        <begin position="147"/>
        <end position="201"/>
    </location>
</feature>
<accession>A0A183NA83</accession>
<feature type="non-terminal residue" evidence="2">
    <location>
        <position position="1"/>
    </location>
</feature>
<dbReference type="AlphaFoldDB" id="A0A183NA83"/>
<protein>
    <submittedName>
        <fullName evidence="2">Uncharacterized protein</fullName>
    </submittedName>
</protein>
<feature type="compositionally biased region" description="Low complexity" evidence="1">
    <location>
        <begin position="202"/>
        <end position="219"/>
    </location>
</feature>
<name>A0A183NA83_9TREM</name>
<feature type="compositionally biased region" description="Low complexity" evidence="1">
    <location>
        <begin position="282"/>
        <end position="299"/>
    </location>
</feature>
<dbReference type="STRING" id="48269.A0A183NA83"/>
<gene>
    <name evidence="2" type="ORF">SMRZ_LOCUS25208</name>
</gene>
<organism evidence="2 3">
    <name type="scientific">Schistosoma margrebowiei</name>
    <dbReference type="NCBI Taxonomy" id="48269"/>
    <lineage>
        <taxon>Eukaryota</taxon>
        <taxon>Metazoa</taxon>
        <taxon>Spiralia</taxon>
        <taxon>Lophotrochozoa</taxon>
        <taxon>Platyhelminthes</taxon>
        <taxon>Trematoda</taxon>
        <taxon>Digenea</taxon>
        <taxon>Strigeidida</taxon>
        <taxon>Schistosomatoidea</taxon>
        <taxon>Schistosomatidae</taxon>
        <taxon>Schistosoma</taxon>
    </lineage>
</organism>
<evidence type="ECO:0000256" key="1">
    <source>
        <dbReference type="SAM" id="MobiDB-lite"/>
    </source>
</evidence>
<reference evidence="2 3" key="1">
    <citation type="submission" date="2018-11" db="EMBL/GenBank/DDBJ databases">
        <authorList>
            <consortium name="Pathogen Informatics"/>
        </authorList>
    </citation>
    <scope>NUCLEOTIDE SEQUENCE [LARGE SCALE GENOMIC DNA]</scope>
    <source>
        <strain evidence="2 3">Zambia</strain>
    </source>
</reference>
<feature type="region of interest" description="Disordered" evidence="1">
    <location>
        <begin position="143"/>
        <end position="301"/>
    </location>
</feature>
<dbReference type="Proteomes" id="UP000277204">
    <property type="component" value="Unassembled WGS sequence"/>
</dbReference>
<proteinExistence type="predicted"/>
<dbReference type="EMBL" id="UZAI01021069">
    <property type="protein sequence ID" value="VDP54377.1"/>
    <property type="molecule type" value="Genomic_DNA"/>
</dbReference>
<keyword evidence="3" id="KW-1185">Reference proteome</keyword>